<reference evidence="4 5" key="1">
    <citation type="submission" date="2024-12" db="EMBL/GenBank/DDBJ databases">
        <title>The unique morphological basis and parallel evolutionary history of personate flowers in Penstemon.</title>
        <authorList>
            <person name="Depatie T.H."/>
            <person name="Wessinger C.A."/>
        </authorList>
    </citation>
    <scope>NUCLEOTIDE SEQUENCE [LARGE SCALE GENOMIC DNA]</scope>
    <source>
        <strain evidence="4">WTNN_2</strain>
        <tissue evidence="4">Leaf</tissue>
    </source>
</reference>
<organism evidence="4 5">
    <name type="scientific">Penstemon smallii</name>
    <dbReference type="NCBI Taxonomy" id="265156"/>
    <lineage>
        <taxon>Eukaryota</taxon>
        <taxon>Viridiplantae</taxon>
        <taxon>Streptophyta</taxon>
        <taxon>Embryophyta</taxon>
        <taxon>Tracheophyta</taxon>
        <taxon>Spermatophyta</taxon>
        <taxon>Magnoliopsida</taxon>
        <taxon>eudicotyledons</taxon>
        <taxon>Gunneridae</taxon>
        <taxon>Pentapetalae</taxon>
        <taxon>asterids</taxon>
        <taxon>lamiids</taxon>
        <taxon>Lamiales</taxon>
        <taxon>Plantaginaceae</taxon>
        <taxon>Cheloneae</taxon>
        <taxon>Penstemon</taxon>
    </lineage>
</organism>
<feature type="domain" description="PROP1-like PPR" evidence="3">
    <location>
        <begin position="115"/>
        <end position="272"/>
    </location>
</feature>
<name>A0ABD3TA01_9LAMI</name>
<feature type="repeat" description="PPR" evidence="2">
    <location>
        <begin position="155"/>
        <end position="189"/>
    </location>
</feature>
<dbReference type="EMBL" id="JBJXBP010000004">
    <property type="protein sequence ID" value="KAL3833423.1"/>
    <property type="molecule type" value="Genomic_DNA"/>
</dbReference>
<gene>
    <name evidence="4" type="ORF">ACJIZ3_008159</name>
</gene>
<sequence length="572" mass="65949">MFPSKVSRQFLKKLQPFLNSVISRSFSYQKFTQQRKIKKPPKLTFKKQNVEPKVYKRDIISNIYNILKYSTWDSAKKQLENLSIKWESFTVNQVLKTHPPMEKAWLFFNWASGKKNFKHDQYTYTTMLDIFGEARRIQSMKFVFEQMKEKEIKIDVVTYTSLMHWMSNDGDIDGAIKLWKEMRAKGCRPTVVSYTAFMKILFNHKRVNEATGVYKEMLESGLSPNCYTYTILMEYLVSTGKSNEALEIFKKMQDAGVQPDKATCNILIEIFCRTGETGAIMRILQYMKENFLVLRYPVYKKALETFKIAKESDMLLRQVNQHFSPEQSNEEDAIPPDHDFIVDKGLVLSLINKQNLIALDSLLNDMMKKGVKLETKVVSRIIEVNSTRRRQNGALLAYKYGVKLGINIDKMGYLGLIGLFTRTNSFPMVVEIVEEMIKRGLSLGTHLNSLLIYRLGCNRDLVSATRVFNLLPKKERSSAEYTALISAYFSSGNADKGLETFKIMKSEGVNVALGTYCVLVAGLENCGRVREMEEYCKEKNRLQRESYSLNVSMEEMICNLLFSGDLLVRHAA</sequence>
<dbReference type="AlphaFoldDB" id="A0ABD3TA01"/>
<accession>A0ABD3TA01</accession>
<proteinExistence type="predicted"/>
<protein>
    <recommendedName>
        <fullName evidence="3">PROP1-like PPR domain-containing protein</fullName>
    </recommendedName>
</protein>
<keyword evidence="1" id="KW-0677">Repeat</keyword>
<keyword evidence="5" id="KW-1185">Reference proteome</keyword>
<dbReference type="NCBIfam" id="TIGR00756">
    <property type="entry name" value="PPR"/>
    <property type="match status" value="5"/>
</dbReference>
<dbReference type="PANTHER" id="PTHR46862:SF5">
    <property type="entry name" value="OS02G0170000 PROTEIN"/>
    <property type="match status" value="1"/>
</dbReference>
<dbReference type="InterPro" id="IPR002885">
    <property type="entry name" value="PPR_rpt"/>
</dbReference>
<evidence type="ECO:0000256" key="1">
    <source>
        <dbReference type="ARBA" id="ARBA00022737"/>
    </source>
</evidence>
<feature type="repeat" description="PPR" evidence="2">
    <location>
        <begin position="190"/>
        <end position="224"/>
    </location>
</feature>
<feature type="repeat" description="PPR" evidence="2">
    <location>
        <begin position="120"/>
        <end position="154"/>
    </location>
</feature>
<feature type="repeat" description="PPR" evidence="2">
    <location>
        <begin position="260"/>
        <end position="294"/>
    </location>
</feature>
<dbReference type="Pfam" id="PF17177">
    <property type="entry name" value="PPR_long"/>
    <property type="match status" value="1"/>
</dbReference>
<dbReference type="PROSITE" id="PS51375">
    <property type="entry name" value="PPR"/>
    <property type="match status" value="6"/>
</dbReference>
<dbReference type="Proteomes" id="UP001634393">
    <property type="component" value="Unassembled WGS sequence"/>
</dbReference>
<dbReference type="InterPro" id="IPR011990">
    <property type="entry name" value="TPR-like_helical_dom_sf"/>
</dbReference>
<dbReference type="Gene3D" id="1.25.40.10">
    <property type="entry name" value="Tetratricopeptide repeat domain"/>
    <property type="match status" value="3"/>
</dbReference>
<dbReference type="InterPro" id="IPR033443">
    <property type="entry name" value="PROP1-like_PPR_dom"/>
</dbReference>
<evidence type="ECO:0000313" key="4">
    <source>
        <dbReference type="EMBL" id="KAL3833423.1"/>
    </source>
</evidence>
<dbReference type="Pfam" id="PF01535">
    <property type="entry name" value="PPR"/>
    <property type="match status" value="1"/>
</dbReference>
<feature type="repeat" description="PPR" evidence="2">
    <location>
        <begin position="477"/>
        <end position="511"/>
    </location>
</feature>
<evidence type="ECO:0000259" key="3">
    <source>
        <dbReference type="Pfam" id="PF17177"/>
    </source>
</evidence>
<evidence type="ECO:0000256" key="2">
    <source>
        <dbReference type="PROSITE-ProRule" id="PRU00708"/>
    </source>
</evidence>
<dbReference type="PANTHER" id="PTHR46862">
    <property type="entry name" value="OS07G0661900 PROTEIN"/>
    <property type="match status" value="1"/>
</dbReference>
<evidence type="ECO:0000313" key="5">
    <source>
        <dbReference type="Proteomes" id="UP001634393"/>
    </source>
</evidence>
<feature type="repeat" description="PPR" evidence="2">
    <location>
        <begin position="225"/>
        <end position="259"/>
    </location>
</feature>
<comment type="caution">
    <text evidence="4">The sequence shown here is derived from an EMBL/GenBank/DDBJ whole genome shotgun (WGS) entry which is preliminary data.</text>
</comment>